<organism evidence="4 5">
    <name type="scientific">Nocardioides panacihumi</name>
    <dbReference type="NCBI Taxonomy" id="400774"/>
    <lineage>
        <taxon>Bacteria</taxon>
        <taxon>Bacillati</taxon>
        <taxon>Actinomycetota</taxon>
        <taxon>Actinomycetes</taxon>
        <taxon>Propionibacteriales</taxon>
        <taxon>Nocardioidaceae</taxon>
        <taxon>Nocardioides</taxon>
    </lineage>
</organism>
<evidence type="ECO:0000313" key="4">
    <source>
        <dbReference type="EMBL" id="GAA1969958.1"/>
    </source>
</evidence>
<dbReference type="EMBL" id="BAAAPB010000004">
    <property type="protein sequence ID" value="GAA1969958.1"/>
    <property type="molecule type" value="Genomic_DNA"/>
</dbReference>
<name>A0ABP5CW76_9ACTN</name>
<feature type="domain" description="AB hydrolase-1" evidence="3">
    <location>
        <begin position="192"/>
        <end position="305"/>
    </location>
</feature>
<evidence type="ECO:0000313" key="5">
    <source>
        <dbReference type="Proteomes" id="UP001500571"/>
    </source>
</evidence>
<dbReference type="Gene3D" id="3.40.50.1820">
    <property type="entry name" value="alpha/beta hydrolase"/>
    <property type="match status" value="1"/>
</dbReference>
<feature type="region of interest" description="Disordered" evidence="1">
    <location>
        <begin position="450"/>
        <end position="474"/>
    </location>
</feature>
<proteinExistence type="predicted"/>
<feature type="transmembrane region" description="Helical" evidence="2">
    <location>
        <begin position="138"/>
        <end position="160"/>
    </location>
</feature>
<accession>A0ABP5CW76</accession>
<protein>
    <recommendedName>
        <fullName evidence="3">AB hydrolase-1 domain-containing protein</fullName>
    </recommendedName>
</protein>
<dbReference type="InterPro" id="IPR000073">
    <property type="entry name" value="AB_hydrolase_1"/>
</dbReference>
<sequence length="474" mass="49593">MSASTIPTLRRHVDAAPRGPLGRITVGAMFIGLAAAAVAVFGIFVTGSEAVVTGGALIGFALGWAFLGWGTTRFTNRPQRWAYLPAAILGTAGVALVALRPGDGAMADLTWIWAPGFVALACFIGWQSHRGIRGLRALPVYLVVAATLAAGVGGLFQAAAGDPRTAAGPMPGRLVDVGGYRLHLDCVGTGSPTVVLLNGLGETSPQWARVSAPIARSTRVCTYDRAGQGWSDDSPNPADATQAATDLHRLLAEAGEPGPYVLAGHSLGGIHALTYAHLYRKQVAGVVLLDSSSPHQAELMKSFYGEYRLMRRVLAATPTLARLGVGHLRDILSAPALPRRPRRQAAAFADSPRGWANQRAEFATLPTAFMESQAATSLGHIPLVVLTSRETSEQTPGWKTAQDQLATLSTNTRHTVADVSHMDFLLDHAGASISVTGIDDVITAACTGTALTGNPAATTNPPPRCTHRGGWSSD</sequence>
<comment type="caution">
    <text evidence="4">The sequence shown here is derived from an EMBL/GenBank/DDBJ whole genome shotgun (WGS) entry which is preliminary data.</text>
</comment>
<gene>
    <name evidence="4" type="ORF">GCM10009798_33320</name>
</gene>
<keyword evidence="2" id="KW-1133">Transmembrane helix</keyword>
<keyword evidence="2" id="KW-0812">Transmembrane</keyword>
<dbReference type="InterPro" id="IPR029058">
    <property type="entry name" value="AB_hydrolase_fold"/>
</dbReference>
<dbReference type="Proteomes" id="UP001500571">
    <property type="component" value="Unassembled WGS sequence"/>
</dbReference>
<feature type="transmembrane region" description="Helical" evidence="2">
    <location>
        <begin position="105"/>
        <end position="126"/>
    </location>
</feature>
<evidence type="ECO:0000256" key="1">
    <source>
        <dbReference type="SAM" id="MobiDB-lite"/>
    </source>
</evidence>
<dbReference type="PANTHER" id="PTHR46438">
    <property type="entry name" value="ALPHA/BETA-HYDROLASES SUPERFAMILY PROTEIN"/>
    <property type="match status" value="1"/>
</dbReference>
<feature type="transmembrane region" description="Helical" evidence="2">
    <location>
        <begin position="81"/>
        <end position="99"/>
    </location>
</feature>
<feature type="transmembrane region" description="Helical" evidence="2">
    <location>
        <begin position="50"/>
        <end position="69"/>
    </location>
</feature>
<evidence type="ECO:0000256" key="2">
    <source>
        <dbReference type="SAM" id="Phobius"/>
    </source>
</evidence>
<keyword evidence="5" id="KW-1185">Reference proteome</keyword>
<reference evidence="5" key="1">
    <citation type="journal article" date="2019" name="Int. J. Syst. Evol. Microbiol.">
        <title>The Global Catalogue of Microorganisms (GCM) 10K type strain sequencing project: providing services to taxonomists for standard genome sequencing and annotation.</title>
        <authorList>
            <consortium name="The Broad Institute Genomics Platform"/>
            <consortium name="The Broad Institute Genome Sequencing Center for Infectious Disease"/>
            <person name="Wu L."/>
            <person name="Ma J."/>
        </authorList>
    </citation>
    <scope>NUCLEOTIDE SEQUENCE [LARGE SCALE GENOMIC DNA]</scope>
    <source>
        <strain evidence="5">JCM 15309</strain>
    </source>
</reference>
<feature type="transmembrane region" description="Helical" evidence="2">
    <location>
        <begin position="21"/>
        <end position="44"/>
    </location>
</feature>
<keyword evidence="2" id="KW-0472">Membrane</keyword>
<dbReference type="Pfam" id="PF00561">
    <property type="entry name" value="Abhydrolase_1"/>
    <property type="match status" value="1"/>
</dbReference>
<feature type="compositionally biased region" description="Low complexity" evidence="1">
    <location>
        <begin position="450"/>
        <end position="459"/>
    </location>
</feature>
<evidence type="ECO:0000259" key="3">
    <source>
        <dbReference type="Pfam" id="PF00561"/>
    </source>
</evidence>
<dbReference type="SUPFAM" id="SSF53474">
    <property type="entry name" value="alpha/beta-Hydrolases"/>
    <property type="match status" value="1"/>
</dbReference>